<dbReference type="PANTHER" id="PTHR30224:SF4">
    <property type="entry name" value="ELECTRON TRANSPORT PROTEIN YCCM-RELATED"/>
    <property type="match status" value="1"/>
</dbReference>
<feature type="transmembrane region" description="Helical" evidence="5">
    <location>
        <begin position="199"/>
        <end position="217"/>
    </location>
</feature>
<dbReference type="PANTHER" id="PTHR30224">
    <property type="entry name" value="ELECTRON TRANSPORT PROTEIN"/>
    <property type="match status" value="1"/>
</dbReference>
<feature type="transmembrane region" description="Helical" evidence="5">
    <location>
        <begin position="229"/>
        <end position="249"/>
    </location>
</feature>
<evidence type="ECO:0000256" key="2">
    <source>
        <dbReference type="ARBA" id="ARBA00022475"/>
    </source>
</evidence>
<dbReference type="Proteomes" id="UP001139408">
    <property type="component" value="Unassembled WGS sequence"/>
</dbReference>
<dbReference type="EMBL" id="JAKILJ010000046">
    <property type="protein sequence ID" value="MCL1106973.1"/>
    <property type="molecule type" value="Genomic_DNA"/>
</dbReference>
<accession>A0A9X2CDU0</accession>
<dbReference type="AlphaFoldDB" id="A0A9X2CDU0"/>
<dbReference type="GO" id="GO:0010181">
    <property type="term" value="F:FMN binding"/>
    <property type="evidence" value="ECO:0007669"/>
    <property type="project" value="InterPro"/>
</dbReference>
<evidence type="ECO:0000256" key="3">
    <source>
        <dbReference type="ARBA" id="ARBA00023136"/>
    </source>
</evidence>
<keyword evidence="2" id="KW-1003">Cell membrane</keyword>
<keyword evidence="8" id="KW-1185">Reference proteome</keyword>
<evidence type="ECO:0000256" key="5">
    <source>
        <dbReference type="SAM" id="Phobius"/>
    </source>
</evidence>
<gene>
    <name evidence="7" type="ORF">L2749_17230</name>
</gene>
<feature type="transmembrane region" description="Helical" evidence="5">
    <location>
        <begin position="361"/>
        <end position="378"/>
    </location>
</feature>
<comment type="subcellular location">
    <subcellularLocation>
        <location evidence="1">Cell membrane</location>
    </subcellularLocation>
</comment>
<dbReference type="InterPro" id="IPR052378">
    <property type="entry name" value="NosR_regulator"/>
</dbReference>
<dbReference type="Pfam" id="PF12801">
    <property type="entry name" value="Fer4_5"/>
    <property type="match status" value="2"/>
</dbReference>
<dbReference type="RefSeq" id="WP_188926289.1">
    <property type="nucleotide sequence ID" value="NZ_BMQI01000043.1"/>
</dbReference>
<dbReference type="Pfam" id="PF04205">
    <property type="entry name" value="FMN_bind"/>
    <property type="match status" value="1"/>
</dbReference>
<sequence length="415" mass="47342">MEQQLIIKKQRPPVSHRSTTNKQCRPKKQSKERKIAAISIMLIIAVWIIGIYRESADIEPYLHQVMPTADKIEKSALGNFIAFNNNQLLGYIAIGEGNGYGGPMQLAVAINLEGEITDLTVIKHLETPRWFERVFQNGLISRLIGKRYNDAFSLNSDVDGVSGATYTSRGLANASLEGVRRLAEQELDLDVPPKAPTKFIFGLPEITLIALFVLGIIGRKKSFRHTKKMRWFCMVTGMIMLGFVYTNPLTISMLNQMLLGFWPDWHTHLYWYLLIIGILFSMTVFNKNPYCEWFCPFGAAQECMGKIGGAKAHTLRSYQSKMQWIQRGLAFAAVLIALLYRNPGLSSYEIFGTMFDLDGNVTQFFLLGLVLLSALFIHRPWCRYLCPIKPVEAFIKHLQNWTSETWTKIYPKRKI</sequence>
<evidence type="ECO:0000313" key="7">
    <source>
        <dbReference type="EMBL" id="MCL1106973.1"/>
    </source>
</evidence>
<keyword evidence="5" id="KW-1133">Transmembrane helix</keyword>
<dbReference type="InterPro" id="IPR017896">
    <property type="entry name" value="4Fe4S_Fe-S-bd"/>
</dbReference>
<organism evidence="7 8">
    <name type="scientific">Shewanella algicola</name>
    <dbReference type="NCBI Taxonomy" id="640633"/>
    <lineage>
        <taxon>Bacteria</taxon>
        <taxon>Pseudomonadati</taxon>
        <taxon>Pseudomonadota</taxon>
        <taxon>Gammaproteobacteria</taxon>
        <taxon>Alteromonadales</taxon>
        <taxon>Shewanellaceae</taxon>
        <taxon>Shewanella</taxon>
    </lineage>
</organism>
<feature type="transmembrane region" description="Helical" evidence="5">
    <location>
        <begin position="269"/>
        <end position="285"/>
    </location>
</feature>
<evidence type="ECO:0000313" key="8">
    <source>
        <dbReference type="Proteomes" id="UP001139408"/>
    </source>
</evidence>
<comment type="caution">
    <text evidence="7">The sequence shown here is derived from an EMBL/GenBank/DDBJ whole genome shotgun (WGS) entry which is preliminary data.</text>
</comment>
<feature type="domain" description="FMN-binding" evidence="6">
    <location>
        <begin position="99"/>
        <end position="182"/>
    </location>
</feature>
<feature type="transmembrane region" description="Helical" evidence="5">
    <location>
        <begin position="35"/>
        <end position="52"/>
    </location>
</feature>
<proteinExistence type="predicted"/>
<feature type="transmembrane region" description="Helical" evidence="5">
    <location>
        <begin position="324"/>
        <end position="341"/>
    </location>
</feature>
<protein>
    <submittedName>
        <fullName evidence="7">FMN-binding protein</fullName>
    </submittedName>
</protein>
<keyword evidence="3 5" id="KW-0472">Membrane</keyword>
<evidence type="ECO:0000256" key="4">
    <source>
        <dbReference type="SAM" id="MobiDB-lite"/>
    </source>
</evidence>
<evidence type="ECO:0000259" key="6">
    <source>
        <dbReference type="SMART" id="SM00900"/>
    </source>
</evidence>
<dbReference type="InterPro" id="IPR007329">
    <property type="entry name" value="FMN-bd"/>
</dbReference>
<reference evidence="7" key="1">
    <citation type="submission" date="2022-01" db="EMBL/GenBank/DDBJ databases">
        <title>Whole genome-based taxonomy of the Shewanellaceae.</title>
        <authorList>
            <person name="Martin-Rodriguez A.J."/>
        </authorList>
    </citation>
    <scope>NUCLEOTIDE SEQUENCE</scope>
    <source>
        <strain evidence="7">DSM 23803</strain>
    </source>
</reference>
<dbReference type="SMART" id="SM00900">
    <property type="entry name" value="FMN_bind"/>
    <property type="match status" value="1"/>
</dbReference>
<evidence type="ECO:0000256" key="1">
    <source>
        <dbReference type="ARBA" id="ARBA00004236"/>
    </source>
</evidence>
<dbReference type="GO" id="GO:0005886">
    <property type="term" value="C:plasma membrane"/>
    <property type="evidence" value="ECO:0007669"/>
    <property type="project" value="UniProtKB-SubCell"/>
</dbReference>
<feature type="region of interest" description="Disordered" evidence="4">
    <location>
        <begin position="1"/>
        <end position="30"/>
    </location>
</feature>
<keyword evidence="5" id="KW-0812">Transmembrane</keyword>
<name>A0A9X2CDU0_9GAMM</name>